<name>A0A2P2DIM7_9LEPT</name>
<dbReference type="RefSeq" id="WP_108961434.1">
    <property type="nucleotide sequence ID" value="NZ_BFAZ01000013.1"/>
</dbReference>
<accession>A0A2P2DIM7</accession>
<dbReference type="AlphaFoldDB" id="A0A2P2DIM7"/>
<evidence type="ECO:0000313" key="2">
    <source>
        <dbReference type="Proteomes" id="UP000245206"/>
    </source>
</evidence>
<evidence type="ECO:0000313" key="1">
    <source>
        <dbReference type="EMBL" id="GBF44465.1"/>
    </source>
</evidence>
<protein>
    <submittedName>
        <fullName evidence="1">Uncharacterized protein</fullName>
    </submittedName>
</protein>
<gene>
    <name evidence="1" type="ORF">LPTSP2_37680</name>
</gene>
<reference evidence="2" key="1">
    <citation type="journal article" date="2019" name="Microbiol. Immunol.">
        <title>Molecular and phenotypic characterization of Leptospira johnsonii sp. nov., Leptospira ellinghausenii sp. nov. and Leptospira ryugenii sp. nov. isolated from soil and water in Japan.</title>
        <authorList>
            <person name="Masuzawa T."/>
            <person name="Saito M."/>
            <person name="Nakao R."/>
            <person name="Nikaido Y."/>
            <person name="Matsumoto M."/>
            <person name="Ogawa M."/>
            <person name="Yokoyama M."/>
            <person name="Hidaka Y."/>
            <person name="Tomita J."/>
            <person name="Sakakibara K."/>
            <person name="Suzuki K."/>
            <person name="Yasuda S."/>
            <person name="Sato H."/>
            <person name="Yamaguchi M."/>
            <person name="Yoshida S.I."/>
            <person name="Koizumi N."/>
            <person name="Kawamura Y."/>
        </authorList>
    </citation>
    <scope>NUCLEOTIDE SEQUENCE [LARGE SCALE GENOMIC DNA]</scope>
    <source>
        <strain evidence="2">E18</strain>
    </source>
</reference>
<dbReference type="OrthoDB" id="9930266at2"/>
<sequence length="309" mass="35144">MENELKNKVTTKITDAIESRIKHPFIGTLIFSFLIKNFDILYKLLLSSSLGTQGIDSFLHIFFSDSSRMWHPILMACFVALFADSLLYNSRKIIETVFTNITNKITECINKLSFENRIRNLETTISSLSSENHKLREFIDQFIPALVEKLNTINPEYHLTYGETSLKKGDLVATDSKKGYVQFLNKGNLNNFCGVIHEKITHNLYILKNSFAEKDILDVGNGSKEFPYLAWDPVPAKLAFVSIMTNSSVQLGKLSEDGIKIEKYPKSLGIGYTRSFSESLLSDIVNNEYDNLNKLINAFALKKDIQENK</sequence>
<dbReference type="Proteomes" id="UP000245206">
    <property type="component" value="Unassembled WGS sequence"/>
</dbReference>
<dbReference type="EMBL" id="BFAZ01000013">
    <property type="protein sequence ID" value="GBF44465.1"/>
    <property type="molecule type" value="Genomic_DNA"/>
</dbReference>
<comment type="caution">
    <text evidence="1">The sequence shown here is derived from an EMBL/GenBank/DDBJ whole genome shotgun (WGS) entry which is preliminary data.</text>
</comment>
<keyword evidence="2" id="KW-1185">Reference proteome</keyword>
<organism evidence="1 2">
    <name type="scientific">Leptospira ellinghausenii</name>
    <dbReference type="NCBI Taxonomy" id="1917822"/>
    <lineage>
        <taxon>Bacteria</taxon>
        <taxon>Pseudomonadati</taxon>
        <taxon>Spirochaetota</taxon>
        <taxon>Spirochaetia</taxon>
        <taxon>Leptospirales</taxon>
        <taxon>Leptospiraceae</taxon>
        <taxon>Leptospira</taxon>
    </lineage>
</organism>
<proteinExistence type="predicted"/>